<feature type="compositionally biased region" description="Low complexity" evidence="1">
    <location>
        <begin position="42"/>
        <end position="64"/>
    </location>
</feature>
<evidence type="ECO:0000313" key="3">
    <source>
        <dbReference type="EMBL" id="CAF4401102.1"/>
    </source>
</evidence>
<protein>
    <submittedName>
        <fullName evidence="2">Uncharacterized protein</fullName>
    </submittedName>
</protein>
<organism evidence="2 4">
    <name type="scientific">Rotaria magnacalcarata</name>
    <dbReference type="NCBI Taxonomy" id="392030"/>
    <lineage>
        <taxon>Eukaryota</taxon>
        <taxon>Metazoa</taxon>
        <taxon>Spiralia</taxon>
        <taxon>Gnathifera</taxon>
        <taxon>Rotifera</taxon>
        <taxon>Eurotatoria</taxon>
        <taxon>Bdelloidea</taxon>
        <taxon>Philodinida</taxon>
        <taxon>Philodinidae</taxon>
        <taxon>Rotaria</taxon>
    </lineage>
</organism>
<dbReference type="Proteomes" id="UP000663842">
    <property type="component" value="Unassembled WGS sequence"/>
</dbReference>
<comment type="caution">
    <text evidence="2">The sequence shown here is derived from an EMBL/GenBank/DDBJ whole genome shotgun (WGS) entry which is preliminary data.</text>
</comment>
<dbReference type="Proteomes" id="UP000663887">
    <property type="component" value="Unassembled WGS sequence"/>
</dbReference>
<feature type="non-terminal residue" evidence="2">
    <location>
        <position position="75"/>
    </location>
</feature>
<feature type="region of interest" description="Disordered" evidence="1">
    <location>
        <begin position="42"/>
        <end position="75"/>
    </location>
</feature>
<evidence type="ECO:0000313" key="4">
    <source>
        <dbReference type="Proteomes" id="UP000663887"/>
    </source>
</evidence>
<dbReference type="AlphaFoldDB" id="A0A816WN09"/>
<dbReference type="EMBL" id="CAJOBF010024847">
    <property type="protein sequence ID" value="CAF4401102.1"/>
    <property type="molecule type" value="Genomic_DNA"/>
</dbReference>
<evidence type="ECO:0000256" key="1">
    <source>
        <dbReference type="SAM" id="MobiDB-lite"/>
    </source>
</evidence>
<accession>A0A816WN09</accession>
<gene>
    <name evidence="3" type="ORF">UXM345_LOCUS38209</name>
    <name evidence="2" type="ORF">XDN619_LOCUS24669</name>
</gene>
<dbReference type="EMBL" id="CAJNRG010011267">
    <property type="protein sequence ID" value="CAF2130736.1"/>
    <property type="molecule type" value="Genomic_DNA"/>
</dbReference>
<reference evidence="2" key="1">
    <citation type="submission" date="2021-02" db="EMBL/GenBank/DDBJ databases">
        <authorList>
            <person name="Nowell W R."/>
        </authorList>
    </citation>
    <scope>NUCLEOTIDE SEQUENCE</scope>
</reference>
<proteinExistence type="predicted"/>
<name>A0A816WN09_9BILA</name>
<evidence type="ECO:0000313" key="2">
    <source>
        <dbReference type="EMBL" id="CAF2130736.1"/>
    </source>
</evidence>
<sequence length="75" mass="7569">MNEANNFISTAPTLVSTTNLSSSITLSNDNNAIMLSSSNTNTLLASSSSSSSSSNNINVPSSSLPDNIASSSANI</sequence>